<dbReference type="RefSeq" id="WP_185062657.1">
    <property type="nucleotide sequence ID" value="NZ_BAABJP010000004.1"/>
</dbReference>
<dbReference type="PANTHER" id="PTHR10900:SF77">
    <property type="entry name" value="FI19380P1"/>
    <property type="match status" value="1"/>
</dbReference>
<feature type="chain" id="PRO_5045629802" evidence="1">
    <location>
        <begin position="23"/>
        <end position="214"/>
    </location>
</feature>
<dbReference type="PROSITE" id="PS51257">
    <property type="entry name" value="PROKAR_LIPOPROTEIN"/>
    <property type="match status" value="1"/>
</dbReference>
<dbReference type="InterPro" id="IPR036378">
    <property type="entry name" value="FAS1_dom_sf"/>
</dbReference>
<dbReference type="Pfam" id="PF02469">
    <property type="entry name" value="Fasciclin"/>
    <property type="match status" value="1"/>
</dbReference>
<dbReference type="EMBL" id="BAABJP010000004">
    <property type="protein sequence ID" value="GAA5148439.1"/>
    <property type="molecule type" value="Genomic_DNA"/>
</dbReference>
<sequence length="214" mass="21477">MPYIQRLLAAAAATALALGVSACGSEHPTPGPIAAVAASDGVTTASDTFGPACGQLPQGNAPGSLNAMGPQPVASAASTNPLLKTLVGAVKAAGLVETLNQQRAITVFAPYDPAFAQVKSAMGEQRFNALLKDKQALGGILQYHVVGQRYDRDGLAQAGQVSPLPGGELKVANTGAGMTVTDAAGNTANVLCGNIPTANATVFVIDKVLMPARS</sequence>
<dbReference type="SMART" id="SM00554">
    <property type="entry name" value="FAS1"/>
    <property type="match status" value="1"/>
</dbReference>
<dbReference type="PANTHER" id="PTHR10900">
    <property type="entry name" value="PERIOSTIN-RELATED"/>
    <property type="match status" value="1"/>
</dbReference>
<dbReference type="Proteomes" id="UP001428817">
    <property type="component" value="Unassembled WGS sequence"/>
</dbReference>
<feature type="signal peptide" evidence="1">
    <location>
        <begin position="1"/>
        <end position="22"/>
    </location>
</feature>
<dbReference type="InterPro" id="IPR000782">
    <property type="entry name" value="FAS1_domain"/>
</dbReference>
<dbReference type="PROSITE" id="PS50213">
    <property type="entry name" value="FAS1"/>
    <property type="match status" value="1"/>
</dbReference>
<reference evidence="4" key="1">
    <citation type="journal article" date="2019" name="Int. J. Syst. Evol. Microbiol.">
        <title>The Global Catalogue of Microorganisms (GCM) 10K type strain sequencing project: providing services to taxonomists for standard genome sequencing and annotation.</title>
        <authorList>
            <consortium name="The Broad Institute Genomics Platform"/>
            <consortium name="The Broad Institute Genome Sequencing Center for Infectious Disease"/>
            <person name="Wu L."/>
            <person name="Ma J."/>
        </authorList>
    </citation>
    <scope>NUCLEOTIDE SEQUENCE [LARGE SCALE GENOMIC DNA]</scope>
    <source>
        <strain evidence="4">JCM 18303</strain>
    </source>
</reference>
<proteinExistence type="predicted"/>
<gene>
    <name evidence="3" type="ORF">GCM10023321_10720</name>
</gene>
<organism evidence="3 4">
    <name type="scientific">Pseudonocardia eucalypti</name>
    <dbReference type="NCBI Taxonomy" id="648755"/>
    <lineage>
        <taxon>Bacteria</taxon>
        <taxon>Bacillati</taxon>
        <taxon>Actinomycetota</taxon>
        <taxon>Actinomycetes</taxon>
        <taxon>Pseudonocardiales</taxon>
        <taxon>Pseudonocardiaceae</taxon>
        <taxon>Pseudonocardia</taxon>
    </lineage>
</organism>
<evidence type="ECO:0000256" key="1">
    <source>
        <dbReference type="SAM" id="SignalP"/>
    </source>
</evidence>
<keyword evidence="1" id="KW-0732">Signal</keyword>
<dbReference type="SUPFAM" id="SSF82153">
    <property type="entry name" value="FAS1 domain"/>
    <property type="match status" value="1"/>
</dbReference>
<evidence type="ECO:0000259" key="2">
    <source>
        <dbReference type="PROSITE" id="PS50213"/>
    </source>
</evidence>
<evidence type="ECO:0000313" key="3">
    <source>
        <dbReference type="EMBL" id="GAA5148439.1"/>
    </source>
</evidence>
<dbReference type="Gene3D" id="2.30.180.10">
    <property type="entry name" value="FAS1 domain"/>
    <property type="match status" value="1"/>
</dbReference>
<keyword evidence="4" id="KW-1185">Reference proteome</keyword>
<evidence type="ECO:0000313" key="4">
    <source>
        <dbReference type="Proteomes" id="UP001428817"/>
    </source>
</evidence>
<comment type="caution">
    <text evidence="3">The sequence shown here is derived from an EMBL/GenBank/DDBJ whole genome shotgun (WGS) entry which is preliminary data.</text>
</comment>
<dbReference type="InterPro" id="IPR050904">
    <property type="entry name" value="Adhesion/Biosynth-related"/>
</dbReference>
<feature type="domain" description="FAS1" evidence="2">
    <location>
        <begin position="70"/>
        <end position="209"/>
    </location>
</feature>
<accession>A0ABP9PLJ5</accession>
<protein>
    <submittedName>
        <fullName evidence="3">Fasciclin domain-containing protein</fullName>
    </submittedName>
</protein>
<name>A0ABP9PLJ5_9PSEU</name>